<evidence type="ECO:0000256" key="4">
    <source>
        <dbReference type="ARBA" id="ARBA00022840"/>
    </source>
</evidence>
<evidence type="ECO:0000259" key="9">
    <source>
        <dbReference type="PROSITE" id="PS51192"/>
    </source>
</evidence>
<feature type="region of interest" description="Disordered" evidence="8">
    <location>
        <begin position="497"/>
        <end position="536"/>
    </location>
</feature>
<name>A0AAE0EZW7_9CHLO</name>
<dbReference type="SMART" id="SM00490">
    <property type="entry name" value="HELICc"/>
    <property type="match status" value="1"/>
</dbReference>
<evidence type="ECO:0000259" key="11">
    <source>
        <dbReference type="PROSITE" id="PS51195"/>
    </source>
</evidence>
<dbReference type="GO" id="GO:0005524">
    <property type="term" value="F:ATP binding"/>
    <property type="evidence" value="ECO:0007669"/>
    <property type="project" value="UniProtKB-UniRule"/>
</dbReference>
<accession>A0AAE0EZW7</accession>
<dbReference type="Pfam" id="PF00270">
    <property type="entry name" value="DEAD"/>
    <property type="match status" value="1"/>
</dbReference>
<dbReference type="SUPFAM" id="SSF52540">
    <property type="entry name" value="P-loop containing nucleoside triphosphate hydrolases"/>
    <property type="match status" value="2"/>
</dbReference>
<sequence length="680" mass="72180">MATARPLSSAPVTQAWLPGTPQGPTFEALAISQETKYAISQLFRYTTMTPVQAATLPVILSGQDVLAKAKTGTGKTLAFLIPMVETLAKSPRRAPGMINGLILSPTRELASQIASEAETLTKYHKMRTEVFVGGIDMKKDVAKLNRREELDILVATPGRLNDHLQNTPGFVARLAGVKFLILDEGDQLLDQGFRSSIESVIRYLPPARQTLCFSATVPNTLSQVLSVTLRKGYQVVDCVGQEDTDTHLHVRQTAVVTTMQDQFGELYRWLAQEIHANPFNFKIIIFLTTARQTQLVAEVLQGMGIKAIEIHSRKSQTYRTRVSEEFRVAKSAVMCTSDVSARGVDYPDVSLVVQVGAPSSREQYVHRLGRTARAGKQGEGVLLLADFEQFFLRKLHDLPIQRNMPLGAGLQDPQLDEKMGHVIAQLDPQTTSQAYQAWLGYYNSYLRELKWDKPQLVAMGNMMAATVLALEQPPAIQKITIGRMGLSGVAGLVGGGGKGGEAKGGGGKGGEAKGRQPVSHVGGVQHSAGSAGPGGRQVYGVQAAGGFPPPGIVLADGGLNYAAQPGAVDESGGKGRRGNRGKGGRGKAAPLADGREAWPVPATPDPREQQGFDFAKFASALIPPPSQQQPSGQSGAALGSGAQNLTNENGKGGGGRRRRPRGGGGRGGKGGGAPAGPQQG</sequence>
<feature type="compositionally biased region" description="Gly residues" evidence="8">
    <location>
        <begin position="662"/>
        <end position="680"/>
    </location>
</feature>
<dbReference type="InterPro" id="IPR014001">
    <property type="entry name" value="Helicase_ATP-bd"/>
</dbReference>
<dbReference type="GO" id="GO:0016787">
    <property type="term" value="F:hydrolase activity"/>
    <property type="evidence" value="ECO:0007669"/>
    <property type="project" value="UniProtKB-KW"/>
</dbReference>
<reference evidence="12 13" key="1">
    <citation type="journal article" date="2015" name="Genome Biol. Evol.">
        <title>Comparative Genomics of a Bacterivorous Green Alga Reveals Evolutionary Causalities and Consequences of Phago-Mixotrophic Mode of Nutrition.</title>
        <authorList>
            <person name="Burns J.A."/>
            <person name="Paasch A."/>
            <person name="Narechania A."/>
            <person name="Kim E."/>
        </authorList>
    </citation>
    <scope>NUCLEOTIDE SEQUENCE [LARGE SCALE GENOMIC DNA]</scope>
    <source>
        <strain evidence="12 13">PLY_AMNH</strain>
    </source>
</reference>
<keyword evidence="13" id="KW-1185">Reference proteome</keyword>
<feature type="domain" description="DEAD-box RNA helicase Q" evidence="11">
    <location>
        <begin position="24"/>
        <end position="53"/>
    </location>
</feature>
<comment type="function">
    <text evidence="7">RNA helicase.</text>
</comment>
<dbReference type="GO" id="GO:0003724">
    <property type="term" value="F:RNA helicase activity"/>
    <property type="evidence" value="ECO:0007669"/>
    <property type="project" value="UniProtKB-EC"/>
</dbReference>
<dbReference type="EC" id="3.6.4.13" evidence="7"/>
<keyword evidence="5 7" id="KW-0694">RNA-binding</keyword>
<proteinExistence type="inferred from homology"/>
<protein>
    <recommendedName>
        <fullName evidence="7">ATP-dependent RNA helicase</fullName>
        <ecNumber evidence="7">3.6.4.13</ecNumber>
    </recommendedName>
</protein>
<keyword evidence="4 7" id="KW-0067">ATP-binding</keyword>
<feature type="compositionally biased region" description="Gly residues" evidence="8">
    <location>
        <begin position="497"/>
        <end position="509"/>
    </location>
</feature>
<dbReference type="InterPro" id="IPR011545">
    <property type="entry name" value="DEAD/DEAH_box_helicase_dom"/>
</dbReference>
<gene>
    <name evidence="12" type="ORF">CYMTET_44182</name>
</gene>
<dbReference type="Proteomes" id="UP001190700">
    <property type="component" value="Unassembled WGS sequence"/>
</dbReference>
<dbReference type="InterPro" id="IPR027417">
    <property type="entry name" value="P-loop_NTPase"/>
</dbReference>
<evidence type="ECO:0000256" key="3">
    <source>
        <dbReference type="ARBA" id="ARBA00022806"/>
    </source>
</evidence>
<feature type="domain" description="Helicase C-terminal" evidence="10">
    <location>
        <begin position="262"/>
        <end position="418"/>
    </location>
</feature>
<dbReference type="CDD" id="cd18787">
    <property type="entry name" value="SF2_C_DEAD"/>
    <property type="match status" value="1"/>
</dbReference>
<evidence type="ECO:0000256" key="7">
    <source>
        <dbReference type="RuleBase" id="RU365068"/>
    </source>
</evidence>
<dbReference type="InterPro" id="IPR001650">
    <property type="entry name" value="Helicase_C-like"/>
</dbReference>
<feature type="compositionally biased region" description="Low complexity" evidence="8">
    <location>
        <begin position="628"/>
        <end position="643"/>
    </location>
</feature>
<feature type="region of interest" description="Disordered" evidence="8">
    <location>
        <begin position="564"/>
        <end position="680"/>
    </location>
</feature>
<feature type="short sequence motif" description="Q motif" evidence="6">
    <location>
        <begin position="24"/>
        <end position="53"/>
    </location>
</feature>
<evidence type="ECO:0000256" key="8">
    <source>
        <dbReference type="SAM" id="MobiDB-lite"/>
    </source>
</evidence>
<comment type="caution">
    <text evidence="12">The sequence shown here is derived from an EMBL/GenBank/DDBJ whole genome shotgun (WGS) entry which is preliminary data.</text>
</comment>
<evidence type="ECO:0000256" key="1">
    <source>
        <dbReference type="ARBA" id="ARBA00022741"/>
    </source>
</evidence>
<comment type="domain">
    <text evidence="7">The Q motif is unique to and characteristic of the DEAD box family of RNA helicases and controls ATP binding and hydrolysis.</text>
</comment>
<dbReference type="AlphaFoldDB" id="A0AAE0EZW7"/>
<feature type="domain" description="Helicase ATP-binding" evidence="9">
    <location>
        <begin position="56"/>
        <end position="235"/>
    </location>
</feature>
<organism evidence="12 13">
    <name type="scientific">Cymbomonas tetramitiformis</name>
    <dbReference type="NCBI Taxonomy" id="36881"/>
    <lineage>
        <taxon>Eukaryota</taxon>
        <taxon>Viridiplantae</taxon>
        <taxon>Chlorophyta</taxon>
        <taxon>Pyramimonadophyceae</taxon>
        <taxon>Pyramimonadales</taxon>
        <taxon>Pyramimonadaceae</taxon>
        <taxon>Cymbomonas</taxon>
    </lineage>
</organism>
<dbReference type="Pfam" id="PF00271">
    <property type="entry name" value="Helicase_C"/>
    <property type="match status" value="1"/>
</dbReference>
<evidence type="ECO:0000256" key="2">
    <source>
        <dbReference type="ARBA" id="ARBA00022801"/>
    </source>
</evidence>
<keyword evidence="2 7" id="KW-0378">Hydrolase</keyword>
<dbReference type="GO" id="GO:0003723">
    <property type="term" value="F:RNA binding"/>
    <property type="evidence" value="ECO:0007669"/>
    <property type="project" value="UniProtKB-UniRule"/>
</dbReference>
<comment type="similarity">
    <text evidence="7">Belongs to the DEAD box helicase family.</text>
</comment>
<dbReference type="PROSITE" id="PS51195">
    <property type="entry name" value="Q_MOTIF"/>
    <property type="match status" value="1"/>
</dbReference>
<feature type="compositionally biased region" description="Basic residues" evidence="8">
    <location>
        <begin position="574"/>
        <end position="585"/>
    </location>
</feature>
<evidence type="ECO:0000259" key="10">
    <source>
        <dbReference type="PROSITE" id="PS51194"/>
    </source>
</evidence>
<dbReference type="PROSITE" id="PS51192">
    <property type="entry name" value="HELICASE_ATP_BIND_1"/>
    <property type="match status" value="1"/>
</dbReference>
<evidence type="ECO:0000256" key="6">
    <source>
        <dbReference type="PROSITE-ProRule" id="PRU00552"/>
    </source>
</evidence>
<dbReference type="PROSITE" id="PS51194">
    <property type="entry name" value="HELICASE_CTER"/>
    <property type="match status" value="1"/>
</dbReference>
<evidence type="ECO:0000313" key="12">
    <source>
        <dbReference type="EMBL" id="KAK3246277.1"/>
    </source>
</evidence>
<evidence type="ECO:0000256" key="5">
    <source>
        <dbReference type="ARBA" id="ARBA00022884"/>
    </source>
</evidence>
<evidence type="ECO:0000313" key="13">
    <source>
        <dbReference type="Proteomes" id="UP001190700"/>
    </source>
</evidence>
<dbReference type="InterPro" id="IPR014014">
    <property type="entry name" value="RNA_helicase_DEAD_Q_motif"/>
</dbReference>
<dbReference type="EMBL" id="LGRX02029999">
    <property type="protein sequence ID" value="KAK3246277.1"/>
    <property type="molecule type" value="Genomic_DNA"/>
</dbReference>
<dbReference type="SMART" id="SM00487">
    <property type="entry name" value="DEXDc"/>
    <property type="match status" value="1"/>
</dbReference>
<comment type="catalytic activity">
    <reaction evidence="7">
        <text>ATP + H2O = ADP + phosphate + H(+)</text>
        <dbReference type="Rhea" id="RHEA:13065"/>
        <dbReference type="ChEBI" id="CHEBI:15377"/>
        <dbReference type="ChEBI" id="CHEBI:15378"/>
        <dbReference type="ChEBI" id="CHEBI:30616"/>
        <dbReference type="ChEBI" id="CHEBI:43474"/>
        <dbReference type="ChEBI" id="CHEBI:456216"/>
        <dbReference type="EC" id="3.6.4.13"/>
    </reaction>
</comment>
<dbReference type="Gene3D" id="3.40.50.300">
    <property type="entry name" value="P-loop containing nucleotide triphosphate hydrolases"/>
    <property type="match status" value="2"/>
</dbReference>
<dbReference type="PANTHER" id="PTHR24031">
    <property type="entry name" value="RNA HELICASE"/>
    <property type="match status" value="1"/>
</dbReference>
<keyword evidence="3 7" id="KW-0347">Helicase</keyword>
<keyword evidence="1 7" id="KW-0547">Nucleotide-binding</keyword>